<gene>
    <name evidence="3" type="ORF">PEVE_00036482</name>
</gene>
<evidence type="ECO:0000313" key="4">
    <source>
        <dbReference type="Proteomes" id="UP001159427"/>
    </source>
</evidence>
<reference evidence="3 4" key="1">
    <citation type="submission" date="2022-05" db="EMBL/GenBank/DDBJ databases">
        <authorList>
            <consortium name="Genoscope - CEA"/>
            <person name="William W."/>
        </authorList>
    </citation>
    <scope>NUCLEOTIDE SEQUENCE [LARGE SCALE GENOMIC DNA]</scope>
</reference>
<feature type="compositionally biased region" description="Basic and acidic residues" evidence="1">
    <location>
        <begin position="85"/>
        <end position="97"/>
    </location>
</feature>
<dbReference type="Pfam" id="PF16026">
    <property type="entry name" value="MIEAP"/>
    <property type="match status" value="1"/>
</dbReference>
<evidence type="ECO:0000256" key="1">
    <source>
        <dbReference type="SAM" id="MobiDB-lite"/>
    </source>
</evidence>
<comment type="caution">
    <text evidence="3">The sequence shown here is derived from an EMBL/GenBank/DDBJ whole genome shotgun (WGS) entry which is preliminary data.</text>
</comment>
<evidence type="ECO:0000259" key="2">
    <source>
        <dbReference type="Pfam" id="PF16026"/>
    </source>
</evidence>
<dbReference type="InterPro" id="IPR031981">
    <property type="entry name" value="MIEAP_C"/>
</dbReference>
<organism evidence="3 4">
    <name type="scientific">Porites evermanni</name>
    <dbReference type="NCBI Taxonomy" id="104178"/>
    <lineage>
        <taxon>Eukaryota</taxon>
        <taxon>Metazoa</taxon>
        <taxon>Cnidaria</taxon>
        <taxon>Anthozoa</taxon>
        <taxon>Hexacorallia</taxon>
        <taxon>Scleractinia</taxon>
        <taxon>Fungiina</taxon>
        <taxon>Poritidae</taxon>
        <taxon>Porites</taxon>
    </lineage>
</organism>
<keyword evidence="4" id="KW-1185">Reference proteome</keyword>
<feature type="domain" description="Mitochondria-eating protein C-terminal" evidence="2">
    <location>
        <begin position="267"/>
        <end position="344"/>
    </location>
</feature>
<evidence type="ECO:0000313" key="3">
    <source>
        <dbReference type="EMBL" id="CAH3029624.1"/>
    </source>
</evidence>
<accession>A0ABN8MIT9</accession>
<name>A0ABN8MIT9_9CNID</name>
<dbReference type="EMBL" id="CALNXI010000583">
    <property type="protein sequence ID" value="CAH3029624.1"/>
    <property type="molecule type" value="Genomic_DNA"/>
</dbReference>
<protein>
    <recommendedName>
        <fullName evidence="2">Mitochondria-eating protein C-terminal domain-containing protein</fullName>
    </recommendedName>
</protein>
<dbReference type="Proteomes" id="UP001159427">
    <property type="component" value="Unassembled WGS sequence"/>
</dbReference>
<feature type="compositionally biased region" description="Basic and acidic residues" evidence="1">
    <location>
        <begin position="62"/>
        <end position="77"/>
    </location>
</feature>
<proteinExistence type="predicted"/>
<sequence length="360" mass="42421">MGTFPSKAIEGGLIPHREFEQRQPSEIEVTDSAMGDRSDLNDFLEANNCMLKMVRKKYDQHDELKRQNRDLKKRNEEIMSQNENLRQRVSNDSEMNHRSYQSSSEDVTSRNKRSDVLQKCKILDGAIRRQAMEVFGKQPDRAENWYRKDLTCRIFMIAYELAERTKEEFIQQALPRFFQSAPFVGVHFKETSMQAKRISEQQISEEMQHLLSTDSFKFASSSVLKELAVDCDLTDLEEKLVTQLTSFRDFWQDRYPWLPYLEDYKMKSERMKSFIKECLRIAWRMVNLLPPLKIVTIDEVESRSKLDEYFVKEVEENKEKTQTMNVCVWPAVMDCYNNEVLLKGKLTLIPSPKPSQTCQV</sequence>
<feature type="region of interest" description="Disordered" evidence="1">
    <location>
        <begin position="62"/>
        <end position="111"/>
    </location>
</feature>